<sequence>MEGKDQKMLICRDHQALLPCQMYLVQLLLLKENGRYELIQPKEALRDVICQSSYISGETFLGRVYREF</sequence>
<accession>A0A0V0HPW3</accession>
<reference evidence="1" key="1">
    <citation type="submission" date="2015-12" db="EMBL/GenBank/DDBJ databases">
        <title>Gene expression during late stages of embryo sac development: a critical building block for successful pollen-pistil interactions.</title>
        <authorList>
            <person name="Liu Y."/>
            <person name="Joly V."/>
            <person name="Sabar M."/>
            <person name="Matton D.P."/>
        </authorList>
    </citation>
    <scope>NUCLEOTIDE SEQUENCE</scope>
</reference>
<dbReference type="AlphaFoldDB" id="A0A0V0HPW3"/>
<name>A0A0V0HPW3_SOLCH</name>
<organism evidence="1">
    <name type="scientific">Solanum chacoense</name>
    <name type="common">Chaco potato</name>
    <dbReference type="NCBI Taxonomy" id="4108"/>
    <lineage>
        <taxon>Eukaryota</taxon>
        <taxon>Viridiplantae</taxon>
        <taxon>Streptophyta</taxon>
        <taxon>Embryophyta</taxon>
        <taxon>Tracheophyta</taxon>
        <taxon>Spermatophyta</taxon>
        <taxon>Magnoliopsida</taxon>
        <taxon>eudicotyledons</taxon>
        <taxon>Gunneridae</taxon>
        <taxon>Pentapetalae</taxon>
        <taxon>asterids</taxon>
        <taxon>lamiids</taxon>
        <taxon>Solanales</taxon>
        <taxon>Solanaceae</taxon>
        <taxon>Solanoideae</taxon>
        <taxon>Solaneae</taxon>
        <taxon>Solanum</taxon>
    </lineage>
</organism>
<evidence type="ECO:0000313" key="1">
    <source>
        <dbReference type="EMBL" id="JAP22367.1"/>
    </source>
</evidence>
<protein>
    <submittedName>
        <fullName evidence="1">Putative ovule protein</fullName>
    </submittedName>
</protein>
<proteinExistence type="predicted"/>
<dbReference type="EMBL" id="GEDG01016648">
    <property type="protein sequence ID" value="JAP22367.1"/>
    <property type="molecule type" value="Transcribed_RNA"/>
</dbReference>